<accession>H2XN23</accession>
<dbReference type="AlphaFoldDB" id="H2XN23"/>
<evidence type="ECO:0000313" key="2">
    <source>
        <dbReference type="Proteomes" id="UP000008144"/>
    </source>
</evidence>
<reference evidence="1" key="3">
    <citation type="submission" date="2025-09" db="UniProtKB">
        <authorList>
            <consortium name="Ensembl"/>
        </authorList>
    </citation>
    <scope>IDENTIFICATION</scope>
</reference>
<dbReference type="HOGENOM" id="CLU_2830480_0_0_1"/>
<reference evidence="1" key="2">
    <citation type="submission" date="2025-08" db="UniProtKB">
        <authorList>
            <consortium name="Ensembl"/>
        </authorList>
    </citation>
    <scope>IDENTIFICATION</scope>
</reference>
<evidence type="ECO:0000313" key="1">
    <source>
        <dbReference type="Ensembl" id="ENSCINP00000031056.1"/>
    </source>
</evidence>
<dbReference type="Proteomes" id="UP000008144">
    <property type="component" value="Unassembled WGS sequence"/>
</dbReference>
<dbReference type="InParanoid" id="H2XN23"/>
<proteinExistence type="predicted"/>
<organism evidence="1 2">
    <name type="scientific">Ciona intestinalis</name>
    <name type="common">Transparent sea squirt</name>
    <name type="synonym">Ascidia intestinalis</name>
    <dbReference type="NCBI Taxonomy" id="7719"/>
    <lineage>
        <taxon>Eukaryota</taxon>
        <taxon>Metazoa</taxon>
        <taxon>Chordata</taxon>
        <taxon>Tunicata</taxon>
        <taxon>Ascidiacea</taxon>
        <taxon>Phlebobranchia</taxon>
        <taxon>Cionidae</taxon>
        <taxon>Ciona</taxon>
    </lineage>
</organism>
<name>H2XN23_CIOIN</name>
<protein>
    <submittedName>
        <fullName evidence="1">Uncharacterized protein</fullName>
    </submittedName>
</protein>
<dbReference type="Ensembl" id="ENSCINT00000031538.1">
    <property type="protein sequence ID" value="ENSCINP00000031056.1"/>
    <property type="gene ID" value="ENSCING00000017963.1"/>
</dbReference>
<reference evidence="2" key="1">
    <citation type="journal article" date="2002" name="Science">
        <title>The draft genome of Ciona intestinalis: insights into chordate and vertebrate origins.</title>
        <authorList>
            <person name="Dehal P."/>
            <person name="Satou Y."/>
            <person name="Campbell R.K."/>
            <person name="Chapman J."/>
            <person name="Degnan B."/>
            <person name="De Tomaso A."/>
            <person name="Davidson B."/>
            <person name="Di Gregorio A."/>
            <person name="Gelpke M."/>
            <person name="Goodstein D.M."/>
            <person name="Harafuji N."/>
            <person name="Hastings K.E."/>
            <person name="Ho I."/>
            <person name="Hotta K."/>
            <person name="Huang W."/>
            <person name="Kawashima T."/>
            <person name="Lemaire P."/>
            <person name="Martinez D."/>
            <person name="Meinertzhagen I.A."/>
            <person name="Necula S."/>
            <person name="Nonaka M."/>
            <person name="Putnam N."/>
            <person name="Rash S."/>
            <person name="Saiga H."/>
            <person name="Satake M."/>
            <person name="Terry A."/>
            <person name="Yamada L."/>
            <person name="Wang H.G."/>
            <person name="Awazu S."/>
            <person name="Azumi K."/>
            <person name="Boore J."/>
            <person name="Branno M."/>
            <person name="Chin-Bow S."/>
            <person name="DeSantis R."/>
            <person name="Doyle S."/>
            <person name="Francino P."/>
            <person name="Keys D.N."/>
            <person name="Haga S."/>
            <person name="Hayashi H."/>
            <person name="Hino K."/>
            <person name="Imai K.S."/>
            <person name="Inaba K."/>
            <person name="Kano S."/>
            <person name="Kobayashi K."/>
            <person name="Kobayashi M."/>
            <person name="Lee B.I."/>
            <person name="Makabe K.W."/>
            <person name="Manohar C."/>
            <person name="Matassi G."/>
            <person name="Medina M."/>
            <person name="Mochizuki Y."/>
            <person name="Mount S."/>
            <person name="Morishita T."/>
            <person name="Miura S."/>
            <person name="Nakayama A."/>
            <person name="Nishizaka S."/>
            <person name="Nomoto H."/>
            <person name="Ohta F."/>
            <person name="Oishi K."/>
            <person name="Rigoutsos I."/>
            <person name="Sano M."/>
            <person name="Sasaki A."/>
            <person name="Sasakura Y."/>
            <person name="Shoguchi E."/>
            <person name="Shin-i T."/>
            <person name="Spagnuolo A."/>
            <person name="Stainier D."/>
            <person name="Suzuki M.M."/>
            <person name="Tassy O."/>
            <person name="Takatori N."/>
            <person name="Tokuoka M."/>
            <person name="Yagi K."/>
            <person name="Yoshizaki F."/>
            <person name="Wada S."/>
            <person name="Zhang C."/>
            <person name="Hyatt P.D."/>
            <person name="Larimer F."/>
            <person name="Detter C."/>
            <person name="Doggett N."/>
            <person name="Glavina T."/>
            <person name="Hawkins T."/>
            <person name="Richardson P."/>
            <person name="Lucas S."/>
            <person name="Kohara Y."/>
            <person name="Levine M."/>
            <person name="Satoh N."/>
            <person name="Rokhsar D.S."/>
        </authorList>
    </citation>
    <scope>NUCLEOTIDE SEQUENCE [LARGE SCALE GENOMIC DNA]</scope>
</reference>
<sequence length="66" mass="7888">MLAYELQHTMYIKTDSYRDLKLGFLLRIELLTCPLLKIFTIYETYDMFTPKNSRSTSMCCIFLTTF</sequence>
<keyword evidence="2" id="KW-1185">Reference proteome</keyword>